<gene>
    <name evidence="1" type="ORF">PENSUB_12975</name>
</gene>
<reference evidence="1 2" key="1">
    <citation type="submission" date="2016-10" db="EMBL/GenBank/DDBJ databases">
        <title>Genome sequence of the ascomycete fungus Penicillium subrubescens.</title>
        <authorList>
            <person name="De Vries R.P."/>
            <person name="Peng M."/>
            <person name="Dilokpimol A."/>
            <person name="Hilden K."/>
            <person name="Makela M.R."/>
            <person name="Grigoriev I."/>
            <person name="Riley R."/>
            <person name="Granchi Z."/>
        </authorList>
    </citation>
    <scope>NUCLEOTIDE SEQUENCE [LARGE SCALE GENOMIC DNA]</scope>
    <source>
        <strain evidence="1 2">CBS 132785</strain>
    </source>
</reference>
<sequence>MLFGLLPLVLPATAYTPVIVVETSEVTVTPTDVVVKTATSTPTDEPALPTATSEGILTVSLLYPSWLKSILATAIPSTWEERLKTDAAFEEAEYERESEGIMPAWYSRLPSDAKYALSSEKAVEPSEIVANRGYYYCFPICHLLVNNCDYGGHCVRISDAKSKIAGTSTSTGGAPGATGGLVAGIAGAAGILGLALAL</sequence>
<protein>
    <submittedName>
        <fullName evidence="1">Uncharacterized protein</fullName>
    </submittedName>
</protein>
<comment type="caution">
    <text evidence="1">The sequence shown here is derived from an EMBL/GenBank/DDBJ whole genome shotgun (WGS) entry which is preliminary data.</text>
</comment>
<dbReference type="AlphaFoldDB" id="A0A1Q5SVC8"/>
<keyword evidence="2" id="KW-1185">Reference proteome</keyword>
<accession>A0A1Q5SVC8</accession>
<organism evidence="1 2">
    <name type="scientific">Penicillium subrubescens</name>
    <dbReference type="NCBI Taxonomy" id="1316194"/>
    <lineage>
        <taxon>Eukaryota</taxon>
        <taxon>Fungi</taxon>
        <taxon>Dikarya</taxon>
        <taxon>Ascomycota</taxon>
        <taxon>Pezizomycotina</taxon>
        <taxon>Eurotiomycetes</taxon>
        <taxon>Eurotiomycetidae</taxon>
        <taxon>Eurotiales</taxon>
        <taxon>Aspergillaceae</taxon>
        <taxon>Penicillium</taxon>
    </lineage>
</organism>
<evidence type="ECO:0000313" key="1">
    <source>
        <dbReference type="EMBL" id="OKO91902.1"/>
    </source>
</evidence>
<evidence type="ECO:0000313" key="2">
    <source>
        <dbReference type="Proteomes" id="UP000186955"/>
    </source>
</evidence>
<proteinExistence type="predicted"/>
<dbReference type="EMBL" id="MNBE01000744">
    <property type="protein sequence ID" value="OKO91902.1"/>
    <property type="molecule type" value="Genomic_DNA"/>
</dbReference>
<name>A0A1Q5SVC8_9EURO</name>
<dbReference type="Proteomes" id="UP000186955">
    <property type="component" value="Unassembled WGS sequence"/>
</dbReference>